<keyword evidence="5" id="KW-0496">Mitochondrion</keyword>
<organism evidence="8">
    <name type="scientific">Cyberlindnera fabianii</name>
    <name type="common">Yeast</name>
    <name type="synonym">Hansenula fabianii</name>
    <dbReference type="NCBI Taxonomy" id="36022"/>
    <lineage>
        <taxon>Eukaryota</taxon>
        <taxon>Fungi</taxon>
        <taxon>Dikarya</taxon>
        <taxon>Ascomycota</taxon>
        <taxon>Saccharomycotina</taxon>
        <taxon>Saccharomycetes</taxon>
        <taxon>Phaffomycetales</taxon>
        <taxon>Phaffomycetaceae</taxon>
        <taxon>Cyberlindnera</taxon>
    </lineage>
</organism>
<protein>
    <recommendedName>
        <fullName evidence="7">Large ribosomal subunit protein mL40</fullName>
    </recommendedName>
</protein>
<dbReference type="AlphaFoldDB" id="A0A061B0C8"/>
<dbReference type="OrthoDB" id="2098203at2759"/>
<comment type="subcellular location">
    <subcellularLocation>
        <location evidence="1">Mitochondrion</location>
    </subcellularLocation>
</comment>
<accession>A0A061B0C8</accession>
<dbReference type="PANTHER" id="PTHR39150:SF1">
    <property type="entry name" value="LARGE RIBOSOMAL SUBUNIT PROTEIN ML40"/>
    <property type="match status" value="1"/>
</dbReference>
<keyword evidence="4" id="KW-0689">Ribosomal protein</keyword>
<dbReference type="Gene3D" id="6.10.250.3440">
    <property type="match status" value="1"/>
</dbReference>
<comment type="similarity">
    <text evidence="2">Belongs to the mitochondrion-specific ribosomal protein mL40 family.</text>
</comment>
<dbReference type="PhylomeDB" id="A0A061B0C8"/>
<evidence type="ECO:0000256" key="2">
    <source>
        <dbReference type="ARBA" id="ARBA00009360"/>
    </source>
</evidence>
<sequence>MLTSTLKSTQTTQLQTLSRAALARESPLTHVGPVQFARGKRTKRVATVSTGLQRVITQLSVVSARKKMPRMIKLSKEDLMRHDTIQRAWAQFQKDKRTVREEQLQKQHSSILNALDELQAVAPELYKVANIKEKGKRYPLDARVPVDFPPNTVWHYEVAQKATKNKK</sequence>
<keyword evidence="3" id="KW-0809">Transit peptide</keyword>
<dbReference type="GO" id="GO:0032543">
    <property type="term" value="P:mitochondrial translation"/>
    <property type="evidence" value="ECO:0007669"/>
    <property type="project" value="InterPro"/>
</dbReference>
<dbReference type="EMBL" id="LK052896">
    <property type="protein sequence ID" value="CDR43270.1"/>
    <property type="molecule type" value="Genomic_DNA"/>
</dbReference>
<evidence type="ECO:0000256" key="6">
    <source>
        <dbReference type="ARBA" id="ARBA00023274"/>
    </source>
</evidence>
<dbReference type="InterPro" id="IPR042831">
    <property type="entry name" value="Ribosomal_mL40_fung"/>
</dbReference>
<dbReference type="GO" id="GO:0003735">
    <property type="term" value="F:structural constituent of ribosome"/>
    <property type="evidence" value="ECO:0007669"/>
    <property type="project" value="InterPro"/>
</dbReference>
<gene>
    <name evidence="8" type="ORF">CYFA0S_11e02872g</name>
</gene>
<dbReference type="PANTHER" id="PTHR39150">
    <property type="entry name" value="54S RIBOSOMAL PROTEIN L28, MITOCHONDRIAL"/>
    <property type="match status" value="1"/>
</dbReference>
<reference evidence="8" key="1">
    <citation type="journal article" date="2014" name="Genome Announc.">
        <title>Genome sequence of the yeast Cyberlindnera fabianii (Hansenula fabianii).</title>
        <authorList>
            <person name="Freel K.C."/>
            <person name="Sarilar V."/>
            <person name="Neuveglise C."/>
            <person name="Devillers H."/>
            <person name="Friedrich A."/>
            <person name="Schacherer J."/>
        </authorList>
    </citation>
    <scope>NUCLEOTIDE SEQUENCE</scope>
    <source>
        <strain evidence="8">YJS4271</strain>
    </source>
</reference>
<dbReference type="GO" id="GO:1990904">
    <property type="term" value="C:ribonucleoprotein complex"/>
    <property type="evidence" value="ECO:0007669"/>
    <property type="project" value="UniProtKB-KW"/>
</dbReference>
<evidence type="ECO:0000256" key="1">
    <source>
        <dbReference type="ARBA" id="ARBA00004173"/>
    </source>
</evidence>
<dbReference type="GO" id="GO:0005739">
    <property type="term" value="C:mitochondrion"/>
    <property type="evidence" value="ECO:0007669"/>
    <property type="project" value="UniProtKB-SubCell"/>
</dbReference>
<dbReference type="GO" id="GO:0005840">
    <property type="term" value="C:ribosome"/>
    <property type="evidence" value="ECO:0007669"/>
    <property type="project" value="UniProtKB-KW"/>
</dbReference>
<evidence type="ECO:0000256" key="4">
    <source>
        <dbReference type="ARBA" id="ARBA00022980"/>
    </source>
</evidence>
<dbReference type="VEuPathDB" id="FungiDB:BON22_2935"/>
<evidence type="ECO:0000256" key="5">
    <source>
        <dbReference type="ARBA" id="ARBA00023128"/>
    </source>
</evidence>
<dbReference type="InterPro" id="IPR019192">
    <property type="entry name" value="Ribosomal_mL40"/>
</dbReference>
<proteinExistence type="inferred from homology"/>
<evidence type="ECO:0000256" key="7">
    <source>
        <dbReference type="ARBA" id="ARBA00035192"/>
    </source>
</evidence>
<name>A0A061B0C8_CYBFA</name>
<evidence type="ECO:0000313" key="8">
    <source>
        <dbReference type="EMBL" id="CDR43270.1"/>
    </source>
</evidence>
<dbReference type="FunFam" id="6.10.250.3440:FF:000001">
    <property type="entry name" value="Mitochondrial ribosomal protein L40"/>
    <property type="match status" value="1"/>
</dbReference>
<evidence type="ECO:0000256" key="3">
    <source>
        <dbReference type="ARBA" id="ARBA00022946"/>
    </source>
</evidence>
<dbReference type="Pfam" id="PF09812">
    <property type="entry name" value="MRP-L28"/>
    <property type="match status" value="1"/>
</dbReference>
<keyword evidence="6" id="KW-0687">Ribonucleoprotein</keyword>